<dbReference type="Proteomes" id="UP000789739">
    <property type="component" value="Unassembled WGS sequence"/>
</dbReference>
<sequence length="274" mass="31837">MYLVKQTTEKNLYEEIERTLQTRNKLGLKDFMLKKLGAIFQSDYSEIFSKIIEETATEKDNEATEESRFLFFIRHTLLDFVAMFKYLTPKYEWIEKDVESIKKLNELLVLRLSDACELLMVKVSGPPHKSTRRHTVGDAKKLLMMAVCSLCRVLASNLNCPIKDAKKVRTYSIQAIGNRITLFAISLAAKKKYLAIELASCVVPFSYEAITCYTRIFNFFAIIRNEFIEQEKLQRKIRSFIPSADNTEDLREWLHLSDDNLTPVADNDMDELFL</sequence>
<evidence type="ECO:0000313" key="2">
    <source>
        <dbReference type="Proteomes" id="UP000789739"/>
    </source>
</evidence>
<dbReference type="OrthoDB" id="2404656at2759"/>
<proteinExistence type="predicted"/>
<reference evidence="1" key="1">
    <citation type="submission" date="2021-06" db="EMBL/GenBank/DDBJ databases">
        <authorList>
            <person name="Kallberg Y."/>
            <person name="Tangrot J."/>
            <person name="Rosling A."/>
        </authorList>
    </citation>
    <scope>NUCLEOTIDE SEQUENCE</scope>
    <source>
        <strain evidence="1">BR232B</strain>
    </source>
</reference>
<gene>
    <name evidence="1" type="ORF">PBRASI_LOCUS1618</name>
</gene>
<comment type="caution">
    <text evidence="1">The sequence shown here is derived from an EMBL/GenBank/DDBJ whole genome shotgun (WGS) entry which is preliminary data.</text>
</comment>
<dbReference type="EMBL" id="CAJVPI010000109">
    <property type="protein sequence ID" value="CAG8481714.1"/>
    <property type="molecule type" value="Genomic_DNA"/>
</dbReference>
<organism evidence="1 2">
    <name type="scientific">Paraglomus brasilianum</name>
    <dbReference type="NCBI Taxonomy" id="144538"/>
    <lineage>
        <taxon>Eukaryota</taxon>
        <taxon>Fungi</taxon>
        <taxon>Fungi incertae sedis</taxon>
        <taxon>Mucoromycota</taxon>
        <taxon>Glomeromycotina</taxon>
        <taxon>Glomeromycetes</taxon>
        <taxon>Paraglomerales</taxon>
        <taxon>Paraglomeraceae</taxon>
        <taxon>Paraglomus</taxon>
    </lineage>
</organism>
<keyword evidence="2" id="KW-1185">Reference proteome</keyword>
<name>A0A9N8W9M3_9GLOM</name>
<protein>
    <submittedName>
        <fullName evidence="1">5798_t:CDS:1</fullName>
    </submittedName>
</protein>
<evidence type="ECO:0000313" key="1">
    <source>
        <dbReference type="EMBL" id="CAG8481714.1"/>
    </source>
</evidence>
<dbReference type="AlphaFoldDB" id="A0A9N8W9M3"/>
<accession>A0A9N8W9M3</accession>